<accession>A0A839QUS9</accession>
<keyword evidence="1" id="KW-1133">Transmembrane helix</keyword>
<proteinExistence type="predicted"/>
<comment type="caution">
    <text evidence="2">The sequence shown here is derived from an EMBL/GenBank/DDBJ whole genome shotgun (WGS) entry which is preliminary data.</text>
</comment>
<feature type="transmembrane region" description="Helical" evidence="1">
    <location>
        <begin position="37"/>
        <end position="59"/>
    </location>
</feature>
<keyword evidence="1" id="KW-0472">Membrane</keyword>
<dbReference type="Proteomes" id="UP000523000">
    <property type="component" value="Unassembled WGS sequence"/>
</dbReference>
<evidence type="ECO:0000313" key="2">
    <source>
        <dbReference type="EMBL" id="MBB2997052.1"/>
    </source>
</evidence>
<name>A0A839QUS9_9MICC</name>
<sequence length="204" mass="21016">MTSRASRIARGWTGAAFATIVAALSHALGGGHLPNPMIMMLSLTVSGAVCCLLAGRVLALGRMVMGVLASQACFHMAFGLSSDSTPSLTSPAMHGMHHASAVITALPLASGPVTAGHGGQMWLSHAVAAALTILYLRHGEASAVRLLEVMGLRIITVPKMSAVIPPAPCRLRTGETTILLPLAELGLPLPVMRHRGPPIGTGTR</sequence>
<dbReference type="EMBL" id="JACHVS010000002">
    <property type="protein sequence ID" value="MBB2997052.1"/>
    <property type="molecule type" value="Genomic_DNA"/>
</dbReference>
<evidence type="ECO:0000256" key="1">
    <source>
        <dbReference type="SAM" id="Phobius"/>
    </source>
</evidence>
<gene>
    <name evidence="2" type="ORF">E9229_003299</name>
</gene>
<reference evidence="2 3" key="1">
    <citation type="submission" date="2020-08" db="EMBL/GenBank/DDBJ databases">
        <title>Sequencing the genomes of 1000 actinobacteria strains.</title>
        <authorList>
            <person name="Klenk H.-P."/>
        </authorList>
    </citation>
    <scope>NUCLEOTIDE SEQUENCE [LARGE SCALE GENOMIC DNA]</scope>
    <source>
        <strain evidence="2 3">DSM 22826</strain>
    </source>
</reference>
<protein>
    <submittedName>
        <fullName evidence="2">Uncharacterized protein</fullName>
    </submittedName>
</protein>
<evidence type="ECO:0000313" key="3">
    <source>
        <dbReference type="Proteomes" id="UP000523000"/>
    </source>
</evidence>
<dbReference type="AlphaFoldDB" id="A0A839QUS9"/>
<keyword evidence="3" id="KW-1185">Reference proteome</keyword>
<keyword evidence="1" id="KW-0812">Transmembrane</keyword>
<organism evidence="2 3">
    <name type="scientific">Paeniglutamicibacter cryotolerans</name>
    <dbReference type="NCBI Taxonomy" id="670079"/>
    <lineage>
        <taxon>Bacteria</taxon>
        <taxon>Bacillati</taxon>
        <taxon>Actinomycetota</taxon>
        <taxon>Actinomycetes</taxon>
        <taxon>Micrococcales</taxon>
        <taxon>Micrococcaceae</taxon>
        <taxon>Paeniglutamicibacter</taxon>
    </lineage>
</organism>